<gene>
    <name evidence="1" type="ORF">HPB49_003746</name>
</gene>
<dbReference type="Proteomes" id="UP000821865">
    <property type="component" value="Chromosome 7"/>
</dbReference>
<evidence type="ECO:0000313" key="2">
    <source>
        <dbReference type="Proteomes" id="UP000821865"/>
    </source>
</evidence>
<proteinExistence type="predicted"/>
<accession>A0ACB8CDA2</accession>
<sequence length="141" mass="15908">MLSERFVTREEAATNCPTVVHLFFSSKDVDAYNRLVAEYCQLKYDSPAIHGVTGHRSRQEEREALGWIADLSRVESGNLLSVVTFCLRRPYMLLKNIGITDGLVNGMLGTLMEVQLDIDDTPKRVWLEGLARVLEWGGKAH</sequence>
<evidence type="ECO:0000313" key="1">
    <source>
        <dbReference type="EMBL" id="KAH7940709.1"/>
    </source>
</evidence>
<name>A0ACB8CDA2_DERSI</name>
<keyword evidence="2" id="KW-1185">Reference proteome</keyword>
<organism evidence="1 2">
    <name type="scientific">Dermacentor silvarum</name>
    <name type="common">Tick</name>
    <dbReference type="NCBI Taxonomy" id="543639"/>
    <lineage>
        <taxon>Eukaryota</taxon>
        <taxon>Metazoa</taxon>
        <taxon>Ecdysozoa</taxon>
        <taxon>Arthropoda</taxon>
        <taxon>Chelicerata</taxon>
        <taxon>Arachnida</taxon>
        <taxon>Acari</taxon>
        <taxon>Parasitiformes</taxon>
        <taxon>Ixodida</taxon>
        <taxon>Ixodoidea</taxon>
        <taxon>Ixodidae</taxon>
        <taxon>Rhipicephalinae</taxon>
        <taxon>Dermacentor</taxon>
    </lineage>
</organism>
<comment type="caution">
    <text evidence="1">The sequence shown here is derived from an EMBL/GenBank/DDBJ whole genome shotgun (WGS) entry which is preliminary data.</text>
</comment>
<dbReference type="EMBL" id="CM023476">
    <property type="protein sequence ID" value="KAH7940709.1"/>
    <property type="molecule type" value="Genomic_DNA"/>
</dbReference>
<protein>
    <submittedName>
        <fullName evidence="1">Uncharacterized protein</fullName>
    </submittedName>
</protein>
<reference evidence="1" key="1">
    <citation type="submission" date="2020-05" db="EMBL/GenBank/DDBJ databases">
        <title>Large-scale comparative analyses of tick genomes elucidate their genetic diversity and vector capacities.</title>
        <authorList>
            <person name="Jia N."/>
            <person name="Wang J."/>
            <person name="Shi W."/>
            <person name="Du L."/>
            <person name="Sun Y."/>
            <person name="Zhan W."/>
            <person name="Jiang J."/>
            <person name="Wang Q."/>
            <person name="Zhang B."/>
            <person name="Ji P."/>
            <person name="Sakyi L.B."/>
            <person name="Cui X."/>
            <person name="Yuan T."/>
            <person name="Jiang B."/>
            <person name="Yang W."/>
            <person name="Lam T.T.-Y."/>
            <person name="Chang Q."/>
            <person name="Ding S."/>
            <person name="Wang X."/>
            <person name="Zhu J."/>
            <person name="Ruan X."/>
            <person name="Zhao L."/>
            <person name="Wei J."/>
            <person name="Que T."/>
            <person name="Du C."/>
            <person name="Cheng J."/>
            <person name="Dai P."/>
            <person name="Han X."/>
            <person name="Huang E."/>
            <person name="Gao Y."/>
            <person name="Liu J."/>
            <person name="Shao H."/>
            <person name="Ye R."/>
            <person name="Li L."/>
            <person name="Wei W."/>
            <person name="Wang X."/>
            <person name="Wang C."/>
            <person name="Yang T."/>
            <person name="Huo Q."/>
            <person name="Li W."/>
            <person name="Guo W."/>
            <person name="Chen H."/>
            <person name="Zhou L."/>
            <person name="Ni X."/>
            <person name="Tian J."/>
            <person name="Zhou Y."/>
            <person name="Sheng Y."/>
            <person name="Liu T."/>
            <person name="Pan Y."/>
            <person name="Xia L."/>
            <person name="Li J."/>
            <person name="Zhao F."/>
            <person name="Cao W."/>
        </authorList>
    </citation>
    <scope>NUCLEOTIDE SEQUENCE</scope>
    <source>
        <strain evidence="1">Dsil-2018</strain>
    </source>
</reference>